<feature type="active site" description="Charge relay system" evidence="9">
    <location>
        <position position="97"/>
    </location>
</feature>
<dbReference type="Gene3D" id="2.30.42.10">
    <property type="match status" value="2"/>
</dbReference>
<feature type="active site" description="Charge relay system" evidence="9">
    <location>
        <position position="127"/>
    </location>
</feature>
<keyword evidence="3 12" id="KW-0645">Protease</keyword>
<comment type="subcellular location">
    <subcellularLocation>
        <location evidence="1">Periplasm</location>
    </subcellularLocation>
</comment>
<keyword evidence="5" id="KW-0677">Repeat</keyword>
<gene>
    <name evidence="12" type="ORF">BEN30_14955</name>
</gene>
<evidence type="ECO:0000256" key="5">
    <source>
        <dbReference type="ARBA" id="ARBA00022737"/>
    </source>
</evidence>
<dbReference type="Gene3D" id="2.40.10.120">
    <property type="match status" value="1"/>
</dbReference>
<evidence type="ECO:0000313" key="13">
    <source>
        <dbReference type="Proteomes" id="UP000095347"/>
    </source>
</evidence>
<evidence type="ECO:0000256" key="1">
    <source>
        <dbReference type="ARBA" id="ARBA00004418"/>
    </source>
</evidence>
<evidence type="ECO:0000256" key="8">
    <source>
        <dbReference type="ARBA" id="ARBA00022825"/>
    </source>
</evidence>
<evidence type="ECO:0000256" key="7">
    <source>
        <dbReference type="ARBA" id="ARBA00022801"/>
    </source>
</evidence>
<dbReference type="SUPFAM" id="SSF50494">
    <property type="entry name" value="Trypsin-like serine proteases"/>
    <property type="match status" value="1"/>
</dbReference>
<dbReference type="GO" id="GO:0006508">
    <property type="term" value="P:proteolysis"/>
    <property type="evidence" value="ECO:0007669"/>
    <property type="project" value="UniProtKB-KW"/>
</dbReference>
<evidence type="ECO:0000313" key="12">
    <source>
        <dbReference type="EMBL" id="OEJ65427.1"/>
    </source>
</evidence>
<keyword evidence="6" id="KW-0574">Periplasm</keyword>
<dbReference type="PRINTS" id="PR00834">
    <property type="entry name" value="PROTEASES2C"/>
</dbReference>
<feature type="domain" description="PDZ" evidence="11">
    <location>
        <begin position="264"/>
        <end position="338"/>
    </location>
</feature>
<dbReference type="PANTHER" id="PTHR43343">
    <property type="entry name" value="PEPTIDASE S12"/>
    <property type="match status" value="1"/>
</dbReference>
<dbReference type="GO" id="GO:0042597">
    <property type="term" value="C:periplasmic space"/>
    <property type="evidence" value="ECO:0007669"/>
    <property type="project" value="UniProtKB-SubCell"/>
</dbReference>
<reference evidence="13" key="1">
    <citation type="submission" date="2016-07" db="EMBL/GenBank/DDBJ databases">
        <authorList>
            <person name="Florea S."/>
            <person name="Webb J.S."/>
            <person name="Jaromczyk J."/>
            <person name="Schardl C.L."/>
        </authorList>
    </citation>
    <scope>NUCLEOTIDE SEQUENCE [LARGE SCALE GENOMIC DNA]</scope>
    <source>
        <strain evidence="13">MV-1</strain>
    </source>
</reference>
<sequence length="455" mass="48305">MAVPGFAQERMSPQTRQQVQLSFAPLVKQAAPAVVNVFTSKTVRTRKTVPLFDDPFFRRFFGDNAQRIIPGPEKKVQNTLGSGVLIRGDGLVVTNNHVLEGAEEVKVVLNDRREFAAKILGKDERTDLAVLKLDLKGESLPFLQLSDSDQLEIGDLVLAVGNPFGVGQTVTSGIVSALARTASSVSDLNSFIQTDAAINPGNSGGALVDMSGKLVGVNTAIFSKTGASNGIGFAIPSNMVKRVVSALVTTGNVVRPWLGAKGQGVTANIAESLGMKRPFGVMITEVHEGGPAARGGLKVGDVLLGVNGKEVRDGQNLRFIIATLEVGGKASVSVMRRGGPVSLDIALEAPPEIPRREETLLRGHHPFEGAVVANLSPKLADELGLEHEQTGVIVLALDRKGSAARLGFERGDIILKLNGEVVASVKDLLGMLRETASTWVIRIERDGQESNIVIR</sequence>
<accession>A0A1E5Q575</accession>
<dbReference type="InterPro" id="IPR001478">
    <property type="entry name" value="PDZ"/>
</dbReference>
<feature type="binding site" evidence="10">
    <location>
        <begin position="258"/>
        <end position="262"/>
    </location>
    <ligand>
        <name>substrate</name>
    </ligand>
</feature>
<evidence type="ECO:0000256" key="6">
    <source>
        <dbReference type="ARBA" id="ARBA00022764"/>
    </source>
</evidence>
<dbReference type="AlphaFoldDB" id="A0A1E5Q575"/>
<feature type="binding site" evidence="10">
    <location>
        <position position="127"/>
    </location>
    <ligand>
        <name>substrate</name>
    </ligand>
</feature>
<keyword evidence="13" id="KW-1185">Reference proteome</keyword>
<feature type="binding site" evidence="10">
    <location>
        <position position="97"/>
    </location>
    <ligand>
        <name>substrate</name>
    </ligand>
</feature>
<dbReference type="Pfam" id="PF13365">
    <property type="entry name" value="Trypsin_2"/>
    <property type="match status" value="1"/>
</dbReference>
<dbReference type="InterPro" id="IPR036034">
    <property type="entry name" value="PDZ_sf"/>
</dbReference>
<organism evidence="12 13">
    <name type="scientific">Magnetovibrio blakemorei</name>
    <dbReference type="NCBI Taxonomy" id="28181"/>
    <lineage>
        <taxon>Bacteria</taxon>
        <taxon>Pseudomonadati</taxon>
        <taxon>Pseudomonadota</taxon>
        <taxon>Alphaproteobacteria</taxon>
        <taxon>Rhodospirillales</taxon>
        <taxon>Magnetovibrionaceae</taxon>
        <taxon>Magnetovibrio</taxon>
    </lineage>
</organism>
<protein>
    <submittedName>
        <fullName evidence="12">Serine protease</fullName>
    </submittedName>
</protein>
<evidence type="ECO:0000256" key="3">
    <source>
        <dbReference type="ARBA" id="ARBA00022670"/>
    </source>
</evidence>
<evidence type="ECO:0000259" key="11">
    <source>
        <dbReference type="PROSITE" id="PS50106"/>
    </source>
</evidence>
<dbReference type="Proteomes" id="UP000095347">
    <property type="component" value="Unassembled WGS sequence"/>
</dbReference>
<proteinExistence type="inferred from homology"/>
<dbReference type="PANTHER" id="PTHR43343:SF3">
    <property type="entry name" value="PROTEASE DO-LIKE 8, CHLOROPLASTIC"/>
    <property type="match status" value="1"/>
</dbReference>
<dbReference type="InterPro" id="IPR011782">
    <property type="entry name" value="Pept_S1C_Do"/>
</dbReference>
<dbReference type="PROSITE" id="PS50106">
    <property type="entry name" value="PDZ"/>
    <property type="match status" value="2"/>
</dbReference>
<dbReference type="STRING" id="28181.BEN30_14955"/>
<dbReference type="InterPro" id="IPR051201">
    <property type="entry name" value="Chloro_Bact_Ser_Proteases"/>
</dbReference>
<feature type="active site" description="Charge relay system" evidence="9">
    <location>
        <position position="203"/>
    </location>
</feature>
<dbReference type="NCBIfam" id="TIGR02037">
    <property type="entry name" value="degP_htrA_DO"/>
    <property type="match status" value="1"/>
</dbReference>
<dbReference type="EMBL" id="MCGG01000052">
    <property type="protein sequence ID" value="OEJ65427.1"/>
    <property type="molecule type" value="Genomic_DNA"/>
</dbReference>
<dbReference type="SMART" id="SM00228">
    <property type="entry name" value="PDZ"/>
    <property type="match status" value="2"/>
</dbReference>
<evidence type="ECO:0000256" key="9">
    <source>
        <dbReference type="PIRSR" id="PIRSR611782-1"/>
    </source>
</evidence>
<comment type="similarity">
    <text evidence="2">Belongs to the peptidase S1C family.</text>
</comment>
<name>A0A1E5Q575_9PROT</name>
<comment type="caution">
    <text evidence="12">The sequence shown here is derived from an EMBL/GenBank/DDBJ whole genome shotgun (WGS) entry which is preliminary data.</text>
</comment>
<keyword evidence="4" id="KW-0732">Signal</keyword>
<keyword evidence="8" id="KW-0720">Serine protease</keyword>
<dbReference type="SUPFAM" id="SSF50156">
    <property type="entry name" value="PDZ domain-like"/>
    <property type="match status" value="2"/>
</dbReference>
<feature type="binding site" evidence="10">
    <location>
        <begin position="201"/>
        <end position="203"/>
    </location>
    <ligand>
        <name>substrate</name>
    </ligand>
</feature>
<dbReference type="GO" id="GO:0004252">
    <property type="term" value="F:serine-type endopeptidase activity"/>
    <property type="evidence" value="ECO:0007669"/>
    <property type="project" value="InterPro"/>
</dbReference>
<dbReference type="FunFam" id="2.40.10.10:FF:000001">
    <property type="entry name" value="Periplasmic serine protease DegS"/>
    <property type="match status" value="1"/>
</dbReference>
<evidence type="ECO:0000256" key="2">
    <source>
        <dbReference type="ARBA" id="ARBA00010541"/>
    </source>
</evidence>
<feature type="domain" description="PDZ" evidence="11">
    <location>
        <begin position="372"/>
        <end position="447"/>
    </location>
</feature>
<evidence type="ECO:0000256" key="4">
    <source>
        <dbReference type="ARBA" id="ARBA00022729"/>
    </source>
</evidence>
<dbReference type="Pfam" id="PF17820">
    <property type="entry name" value="PDZ_6"/>
    <property type="match status" value="2"/>
</dbReference>
<keyword evidence="7" id="KW-0378">Hydrolase</keyword>
<evidence type="ECO:0000256" key="10">
    <source>
        <dbReference type="PIRSR" id="PIRSR611782-2"/>
    </source>
</evidence>
<dbReference type="InterPro" id="IPR009003">
    <property type="entry name" value="Peptidase_S1_PA"/>
</dbReference>
<dbReference type="InterPro" id="IPR041489">
    <property type="entry name" value="PDZ_6"/>
</dbReference>
<dbReference type="InterPro" id="IPR001940">
    <property type="entry name" value="Peptidase_S1C"/>
</dbReference>